<feature type="transmembrane region" description="Helical" evidence="8">
    <location>
        <begin position="48"/>
        <end position="69"/>
    </location>
</feature>
<feature type="transmembrane region" description="Helical" evidence="8">
    <location>
        <begin position="461"/>
        <end position="488"/>
    </location>
</feature>
<dbReference type="PROSITE" id="PS50929">
    <property type="entry name" value="ABC_TM1F"/>
    <property type="match status" value="2"/>
</dbReference>
<dbReference type="Gene3D" id="1.20.1560.10">
    <property type="entry name" value="ABC transporter type 1, transmembrane domain"/>
    <property type="match status" value="2"/>
</dbReference>
<dbReference type="PANTHER" id="PTHR24223">
    <property type="entry name" value="ATP-BINDING CASSETTE SUB-FAMILY C"/>
    <property type="match status" value="1"/>
</dbReference>
<feature type="transmembrane region" description="Helical" evidence="8">
    <location>
        <begin position="1058"/>
        <end position="1084"/>
    </location>
</feature>
<evidence type="ECO:0000313" key="12">
    <source>
        <dbReference type="Proteomes" id="UP000042958"/>
    </source>
</evidence>
<feature type="domain" description="ABC transmembrane type-1" evidence="10">
    <location>
        <begin position="250"/>
        <end position="526"/>
    </location>
</feature>
<accession>A0A0F7TZW7</accession>
<evidence type="ECO:0000256" key="7">
    <source>
        <dbReference type="ARBA" id="ARBA00023136"/>
    </source>
</evidence>
<evidence type="ECO:0000256" key="1">
    <source>
        <dbReference type="ARBA" id="ARBA00004141"/>
    </source>
</evidence>
<keyword evidence="6 8" id="KW-1133">Transmembrane helix</keyword>
<dbReference type="SUPFAM" id="SSF90123">
    <property type="entry name" value="ABC transporter transmembrane region"/>
    <property type="match status" value="2"/>
</dbReference>
<keyword evidence="7 8" id="KW-0472">Membrane</keyword>
<keyword evidence="12" id="KW-1185">Reference proteome</keyword>
<feature type="transmembrane region" description="Helical" evidence="8">
    <location>
        <begin position="975"/>
        <end position="998"/>
    </location>
</feature>
<dbReference type="OrthoDB" id="4139357at2759"/>
<feature type="domain" description="ABC transmembrane type-1" evidence="10">
    <location>
        <begin position="849"/>
        <end position="1125"/>
    </location>
</feature>
<sequence length="1434" mass="158841">MSITYYWLDLYSTLLSSIFVVYVPLKLWDLHGSTTKVVPNFQSHVKTILILGIIATHIVFPIQTTSFVVSLDDKVSSFASALGAFGLLILSFFEHRKTVRPSSAVTIYVALSGIKHLIILTLPSSNLEIMLLILITTRLILEMSLLVTESQSKVAMLKPSYKSLTPEELTGVLGRLLFWWINPILKEGYHSFLTQDDLPKVDRKLSSRLLRKRLILAWNQRSQPETSFTLPRVLFTCFRGEILSPIVPRLFLIVFRYSQPILISVTIGFVQKSSSQDESMDSGYWLVVLATGTYCGIAMATSSYRHRLNRLQMVTRGALIGLIHDRSLRVEQSYNQDGKALTLMGADVDSVDTCGEMFHETWAQVVEVLAGTSLLARQIGWFAPLPLLIVFGCSRMSAYVAKHLQGRQSDWSAATQDRLAMMTATLGGIKSMKILGLEKATTCLVLNLRAREIAMSIRLRWLMVAYNASANTLGIFSPVLTLILFAVFRSTKDVFNADVVFTTIALLGLVTHPANMIMTIIPRAIASLANFERIHAYLIQGSLKDQRVTKLSSTGGGTHSRHPGQRPAIVLENVKVQLHFNPRPVLQNVNFHINEGAIFVCSGPVGSGKSTLAMAILGEIIPTEGRIAVTDKTIAFCGPLVWLPNVSIRDTICGSSANVDIEWYQTVIQACSLKADLESLAAGDMTLVGSNGINVSGGQKSRIALARAVYSRSHTMVLDDPFSAIDGAVETNILNALLGPEGIFRKLRSTVLLIANGAQYYPFADRVVLLSGTRVHVLSPQDDRLRADAQMIKFHVSQNATGTGRPEKGFKLQMDGTRIEDAAEDASRRTGDSALYGYYFDSVGIPNILLMASCTAFYAFCLTFSQYILKWWVESNAANSWQYILSYSSFSTMALIATNGTMWSTHILIAPRSGSTLHARLLGKIMNAPLSYFSTFEVGTILNKFGQDIQLVDKQLPSAFANLSTQIFKLLMQGIILFAVQPMIAMTLPFCSIFVYFIQRVYLRTSRQLRFMDLESKSKLYASFIDTVEGIATIRAFGWEDRFKNNNIEKLDISQSPLYLLLCLQRWLNVVLDLLIAGIAVVLITSAVAFRDTATGTDIGIALNMIIAANTTLLRLVETWTTLETSLGAVARLRSVDQDTPSEEKDCDYLEPSLHWPRKGSISINHISAGYSQKAPVLRDVNMDIQPGQKVILCGRTGSGKSTLFLTLLQLLNAEAGSIEVDGVDISHLPVHVIRRRCFIAVPQDAFILPTASVRFNLDPYNEHQDGTILEILEKTGLWLDSSTSQLQNTSLVNTANVLLHGLPYSDILSQPFASFLPASRGQMQMFAFAQALLRVQPSTHDQNPALGERKPIIILDEAGSSLDLKTEAKMQELMKEYFTDPGHTVITIAHRLNNAREDLRPGLDSVVWMEDGRFEELQSYIKGTMDTGRVSIR</sequence>
<keyword evidence="4" id="KW-0547">Nucleotide-binding</keyword>
<dbReference type="InterPro" id="IPR027417">
    <property type="entry name" value="P-loop_NTPase"/>
</dbReference>
<comment type="subcellular location">
    <subcellularLocation>
        <location evidence="1">Membrane</location>
        <topology evidence="1">Multi-pass membrane protein</topology>
    </subcellularLocation>
</comment>
<dbReference type="GO" id="GO:0016887">
    <property type="term" value="F:ATP hydrolysis activity"/>
    <property type="evidence" value="ECO:0007669"/>
    <property type="project" value="InterPro"/>
</dbReference>
<dbReference type="InterPro" id="IPR003439">
    <property type="entry name" value="ABC_transporter-like_ATP-bd"/>
</dbReference>
<evidence type="ECO:0000259" key="9">
    <source>
        <dbReference type="PROSITE" id="PS50893"/>
    </source>
</evidence>
<dbReference type="FunFam" id="1.20.1560.10:FF:000066">
    <property type="entry name" value="ABC multidrug transporter (Eurofung)"/>
    <property type="match status" value="1"/>
</dbReference>
<evidence type="ECO:0000256" key="5">
    <source>
        <dbReference type="ARBA" id="ARBA00022840"/>
    </source>
</evidence>
<dbReference type="PROSITE" id="PS00211">
    <property type="entry name" value="ABC_TRANSPORTER_1"/>
    <property type="match status" value="1"/>
</dbReference>
<keyword evidence="2" id="KW-0813">Transport</keyword>
<dbReference type="CDD" id="cd18579">
    <property type="entry name" value="ABC_6TM_ABCC_D1"/>
    <property type="match status" value="1"/>
</dbReference>
<dbReference type="Pfam" id="PF00664">
    <property type="entry name" value="ABC_membrane"/>
    <property type="match status" value="2"/>
</dbReference>
<dbReference type="EMBL" id="CDHK01000011">
    <property type="protein sequence ID" value="CEJ61511.1"/>
    <property type="molecule type" value="Genomic_DNA"/>
</dbReference>
<name>A0A0F7TZW7_PENBI</name>
<dbReference type="InterPro" id="IPR044746">
    <property type="entry name" value="ABCC_6TM_D1"/>
</dbReference>
<dbReference type="InterPro" id="IPR044726">
    <property type="entry name" value="ABCC_6TM_D2"/>
</dbReference>
<proteinExistence type="predicted"/>
<dbReference type="PROSITE" id="PS50893">
    <property type="entry name" value="ABC_TRANSPORTER_2"/>
    <property type="match status" value="2"/>
</dbReference>
<dbReference type="SUPFAM" id="SSF52540">
    <property type="entry name" value="P-loop containing nucleoside triphosphate hydrolases"/>
    <property type="match status" value="2"/>
</dbReference>
<feature type="transmembrane region" description="Helical" evidence="8">
    <location>
        <begin position="75"/>
        <end position="93"/>
    </location>
</feature>
<evidence type="ECO:0000256" key="2">
    <source>
        <dbReference type="ARBA" id="ARBA00022448"/>
    </source>
</evidence>
<dbReference type="InterPro" id="IPR003593">
    <property type="entry name" value="AAA+_ATPase"/>
</dbReference>
<dbReference type="CDD" id="cd18580">
    <property type="entry name" value="ABC_6TM_ABCC_D2"/>
    <property type="match status" value="1"/>
</dbReference>
<dbReference type="STRING" id="104259.A0A0F7TZW7"/>
<dbReference type="PANTHER" id="PTHR24223:SF345">
    <property type="entry name" value="ABC MULTIDRUG TRANSPORTER (EUROFUNG)"/>
    <property type="match status" value="1"/>
</dbReference>
<reference evidence="12" key="1">
    <citation type="journal article" date="2015" name="Genome Announc.">
        <title>Draft genome sequence of the fungus Penicillium brasilianum MG11.</title>
        <authorList>
            <person name="Horn F."/>
            <person name="Linde J."/>
            <person name="Mattern D.J."/>
            <person name="Walther G."/>
            <person name="Guthke R."/>
            <person name="Brakhage A.A."/>
            <person name="Valiante V."/>
        </authorList>
    </citation>
    <scope>NUCLEOTIDE SEQUENCE [LARGE SCALE GENOMIC DNA]</scope>
    <source>
        <strain evidence="12">MG11</strain>
    </source>
</reference>
<organism evidence="11 12">
    <name type="scientific">Penicillium brasilianum</name>
    <dbReference type="NCBI Taxonomy" id="104259"/>
    <lineage>
        <taxon>Eukaryota</taxon>
        <taxon>Fungi</taxon>
        <taxon>Dikarya</taxon>
        <taxon>Ascomycota</taxon>
        <taxon>Pezizomycotina</taxon>
        <taxon>Eurotiomycetes</taxon>
        <taxon>Eurotiomycetidae</taxon>
        <taxon>Eurotiales</taxon>
        <taxon>Aspergillaceae</taxon>
        <taxon>Penicillium</taxon>
    </lineage>
</organism>
<feature type="domain" description="ABC transporter" evidence="9">
    <location>
        <begin position="1162"/>
        <end position="1431"/>
    </location>
</feature>
<dbReference type="Pfam" id="PF00005">
    <property type="entry name" value="ABC_tran"/>
    <property type="match status" value="2"/>
</dbReference>
<keyword evidence="5" id="KW-0067">ATP-binding</keyword>
<evidence type="ECO:0000256" key="4">
    <source>
        <dbReference type="ARBA" id="ARBA00022741"/>
    </source>
</evidence>
<evidence type="ECO:0000256" key="8">
    <source>
        <dbReference type="SAM" id="Phobius"/>
    </source>
</evidence>
<dbReference type="SMART" id="SM00382">
    <property type="entry name" value="AAA"/>
    <property type="match status" value="2"/>
</dbReference>
<feature type="transmembrane region" description="Helical" evidence="8">
    <location>
        <begin position="500"/>
        <end position="521"/>
    </location>
</feature>
<dbReference type="InterPro" id="IPR036640">
    <property type="entry name" value="ABC1_TM_sf"/>
</dbReference>
<dbReference type="Proteomes" id="UP000042958">
    <property type="component" value="Unassembled WGS sequence"/>
</dbReference>
<dbReference type="InterPro" id="IPR017871">
    <property type="entry name" value="ABC_transporter-like_CS"/>
</dbReference>
<feature type="transmembrane region" description="Helical" evidence="8">
    <location>
        <begin position="6"/>
        <end position="28"/>
    </location>
</feature>
<evidence type="ECO:0000256" key="6">
    <source>
        <dbReference type="ARBA" id="ARBA00022989"/>
    </source>
</evidence>
<evidence type="ECO:0000313" key="11">
    <source>
        <dbReference type="EMBL" id="CEJ61511.1"/>
    </source>
</evidence>
<evidence type="ECO:0000256" key="3">
    <source>
        <dbReference type="ARBA" id="ARBA00022692"/>
    </source>
</evidence>
<dbReference type="InterPro" id="IPR050173">
    <property type="entry name" value="ABC_transporter_C-like"/>
</dbReference>
<dbReference type="Gene3D" id="3.40.50.300">
    <property type="entry name" value="P-loop containing nucleotide triphosphate hydrolases"/>
    <property type="match status" value="2"/>
</dbReference>
<dbReference type="GO" id="GO:0005524">
    <property type="term" value="F:ATP binding"/>
    <property type="evidence" value="ECO:0007669"/>
    <property type="project" value="UniProtKB-KW"/>
</dbReference>
<dbReference type="GO" id="GO:0016020">
    <property type="term" value="C:membrane"/>
    <property type="evidence" value="ECO:0007669"/>
    <property type="project" value="UniProtKB-SubCell"/>
</dbReference>
<feature type="domain" description="ABC transporter" evidence="9">
    <location>
        <begin position="569"/>
        <end position="797"/>
    </location>
</feature>
<protein>
    <submittedName>
        <fullName evidence="11">Uncharacterized protein</fullName>
    </submittedName>
</protein>
<keyword evidence="3 8" id="KW-0812">Transmembrane</keyword>
<dbReference type="GO" id="GO:0140359">
    <property type="term" value="F:ABC-type transporter activity"/>
    <property type="evidence" value="ECO:0007669"/>
    <property type="project" value="InterPro"/>
</dbReference>
<gene>
    <name evidence="11" type="ORF">PMG11_10043</name>
</gene>
<dbReference type="InterPro" id="IPR011527">
    <property type="entry name" value="ABC1_TM_dom"/>
</dbReference>
<evidence type="ECO:0000259" key="10">
    <source>
        <dbReference type="PROSITE" id="PS50929"/>
    </source>
</evidence>